<reference evidence="13" key="1">
    <citation type="submission" date="2023-01" db="EMBL/GenBank/DDBJ databases">
        <title>Biogeochemical cycle of methane in antarctic sediments.</title>
        <authorList>
            <person name="Roldan D.M."/>
            <person name="Menes R.J."/>
        </authorList>
    </citation>
    <scope>NUCLEOTIDE SEQUENCE [LARGE SCALE GENOMIC DNA]</scope>
    <source>
        <strain evidence="13">K-2018 MAG008</strain>
    </source>
</reference>
<dbReference type="SUPFAM" id="SSF111369">
    <property type="entry name" value="HlyD-like secretion proteins"/>
    <property type="match status" value="1"/>
</dbReference>
<evidence type="ECO:0000256" key="7">
    <source>
        <dbReference type="ARBA" id="ARBA00022989"/>
    </source>
</evidence>
<dbReference type="PANTHER" id="PTHR30386">
    <property type="entry name" value="MEMBRANE FUSION SUBUNIT OF EMRAB-TOLC MULTIDRUG EFFLUX PUMP"/>
    <property type="match status" value="1"/>
</dbReference>
<evidence type="ECO:0000256" key="10">
    <source>
        <dbReference type="SAM" id="Coils"/>
    </source>
</evidence>
<keyword evidence="10" id="KW-0175">Coiled coil</keyword>
<keyword evidence="14" id="KW-1185">Reference proteome</keyword>
<feature type="domain" description="AprE-like long alpha-helical hairpin" evidence="11">
    <location>
        <begin position="98"/>
        <end position="286"/>
    </location>
</feature>
<dbReference type="Pfam" id="PF25994">
    <property type="entry name" value="HH_AprE"/>
    <property type="match status" value="1"/>
</dbReference>
<keyword evidence="5 9" id="KW-0997">Cell inner membrane</keyword>
<feature type="domain" description="AprE-like beta-barrel" evidence="12">
    <location>
        <begin position="328"/>
        <end position="416"/>
    </location>
</feature>
<evidence type="ECO:0000256" key="8">
    <source>
        <dbReference type="ARBA" id="ARBA00023136"/>
    </source>
</evidence>
<dbReference type="NCBIfam" id="TIGR01843">
    <property type="entry name" value="type_I_hlyD"/>
    <property type="match status" value="1"/>
</dbReference>
<dbReference type="GO" id="GO:0015031">
    <property type="term" value="P:protein transport"/>
    <property type="evidence" value="ECO:0007669"/>
    <property type="project" value="InterPro"/>
</dbReference>
<evidence type="ECO:0000256" key="4">
    <source>
        <dbReference type="ARBA" id="ARBA00022475"/>
    </source>
</evidence>
<dbReference type="PRINTS" id="PR01490">
    <property type="entry name" value="RTXTOXIND"/>
</dbReference>
<dbReference type="InterPro" id="IPR058982">
    <property type="entry name" value="Beta-barrel_AprE"/>
</dbReference>
<keyword evidence="8 9" id="KW-0472">Membrane</keyword>
<dbReference type="InterPro" id="IPR050739">
    <property type="entry name" value="MFP"/>
</dbReference>
<dbReference type="Proteomes" id="UP001160519">
    <property type="component" value="Unassembled WGS sequence"/>
</dbReference>
<dbReference type="GO" id="GO:0005886">
    <property type="term" value="C:plasma membrane"/>
    <property type="evidence" value="ECO:0007669"/>
    <property type="project" value="UniProtKB-SubCell"/>
</dbReference>
<keyword evidence="4 9" id="KW-1003">Cell membrane</keyword>
<proteinExistence type="inferred from homology"/>
<evidence type="ECO:0000256" key="1">
    <source>
        <dbReference type="ARBA" id="ARBA00004377"/>
    </source>
</evidence>
<evidence type="ECO:0000313" key="14">
    <source>
        <dbReference type="Proteomes" id="UP001160519"/>
    </source>
</evidence>
<evidence type="ECO:0000256" key="6">
    <source>
        <dbReference type="ARBA" id="ARBA00022692"/>
    </source>
</evidence>
<dbReference type="InterPro" id="IPR058781">
    <property type="entry name" value="HH_AprE-like"/>
</dbReference>
<evidence type="ECO:0000256" key="3">
    <source>
        <dbReference type="ARBA" id="ARBA00022448"/>
    </source>
</evidence>
<comment type="subcellular location">
    <subcellularLocation>
        <location evidence="1 9">Cell inner membrane</location>
        <topology evidence="1 9">Single-pass membrane protein</topology>
    </subcellularLocation>
</comment>
<keyword evidence="3 9" id="KW-0813">Transport</keyword>
<keyword evidence="6 9" id="KW-0812">Transmembrane</keyword>
<dbReference type="InterPro" id="IPR010129">
    <property type="entry name" value="T1SS_HlyD"/>
</dbReference>
<dbReference type="Gene3D" id="2.40.50.100">
    <property type="match status" value="1"/>
</dbReference>
<evidence type="ECO:0000259" key="11">
    <source>
        <dbReference type="Pfam" id="PF25994"/>
    </source>
</evidence>
<dbReference type="AlphaFoldDB" id="A0AA43Q4C7"/>
<dbReference type="PANTHER" id="PTHR30386:SF17">
    <property type="entry name" value="ALKALINE PROTEASE SECRETION PROTEIN APRE"/>
    <property type="match status" value="1"/>
</dbReference>
<comment type="similarity">
    <text evidence="2 9">Belongs to the membrane fusion protein (MFP) (TC 8.A.1) family.</text>
</comment>
<gene>
    <name evidence="13" type="ORF">PSU93_03470</name>
</gene>
<feature type="coiled-coil region" evidence="10">
    <location>
        <begin position="101"/>
        <end position="128"/>
    </location>
</feature>
<feature type="transmembrane region" description="Helical" evidence="9">
    <location>
        <begin position="21"/>
        <end position="42"/>
    </location>
</feature>
<dbReference type="Gene3D" id="1.10.287.1490">
    <property type="match status" value="1"/>
</dbReference>
<accession>A0AA43Q4C7</accession>
<evidence type="ECO:0000256" key="2">
    <source>
        <dbReference type="ARBA" id="ARBA00009477"/>
    </source>
</evidence>
<evidence type="ECO:0000256" key="9">
    <source>
        <dbReference type="RuleBase" id="RU365093"/>
    </source>
</evidence>
<dbReference type="Pfam" id="PF26002">
    <property type="entry name" value="Beta-barrel_AprE"/>
    <property type="match status" value="1"/>
</dbReference>
<protein>
    <recommendedName>
        <fullName evidence="9">Membrane fusion protein (MFP) family protein</fullName>
    </recommendedName>
</protein>
<organism evidence="13 14">
    <name type="scientific">Candidatus Methylobacter titanis</name>
    <dbReference type="NCBI Taxonomy" id="3053457"/>
    <lineage>
        <taxon>Bacteria</taxon>
        <taxon>Pseudomonadati</taxon>
        <taxon>Pseudomonadota</taxon>
        <taxon>Gammaproteobacteria</taxon>
        <taxon>Methylococcales</taxon>
        <taxon>Methylococcaceae</taxon>
        <taxon>Methylobacter</taxon>
    </lineage>
</organism>
<evidence type="ECO:0000259" key="12">
    <source>
        <dbReference type="Pfam" id="PF26002"/>
    </source>
</evidence>
<keyword evidence="7 9" id="KW-1133">Transmembrane helix</keyword>
<name>A0AA43Q4C7_9GAMM</name>
<comment type="caution">
    <text evidence="13">The sequence shown here is derived from an EMBL/GenBank/DDBJ whole genome shotgun (WGS) entry which is preliminary data.</text>
</comment>
<evidence type="ECO:0000313" key="13">
    <source>
        <dbReference type="EMBL" id="MDI1230192.1"/>
    </source>
</evidence>
<evidence type="ECO:0000256" key="5">
    <source>
        <dbReference type="ARBA" id="ARBA00022519"/>
    </source>
</evidence>
<dbReference type="EMBL" id="JAQSDF010000006">
    <property type="protein sequence ID" value="MDI1230192.1"/>
    <property type="molecule type" value="Genomic_DNA"/>
</dbReference>
<sequence length="439" mass="48424">MIEKTAVNNPSTVLHANDRGIRNIGAAIVFATFGVFGVWAFLAPMDSSALAPGVVVVKSYRKTVQHLDGGIIAKIRVKDGDLVKEGQPLLLLDDTQIKAQLEIARAQNITLAAQVARLRAERDRLKQIDYPELLDDASDPRITEAKLAENNVFKSRISAYEGQIAVLNQRVGQINSKINGLRGQIDSKKQLTASYAEEIRDLKELLAEGFADKQRLRDLQRNHAIQSGEIAQLNAEIATNQMLISETRLQILQVQKQFQEEVAGKLSEAQGQLNDAQERLAANQDKLNRVVIKAPASGMVLGLTVHNENGVISPGHPILDIVPQDAELIIEAQVSPMDIDRVAVGLQAEVRFSAFKQSKTPKMDGKVIHLSADRLTDEQGNAYYQARIELTPDSRKKLGDMQLLPGMPAEVLINTGERTLFEYLAQPATNFFARSFIED</sequence>
<feature type="coiled-coil region" evidence="10">
    <location>
        <begin position="188"/>
        <end position="293"/>
    </location>
</feature>
<dbReference type="Gene3D" id="2.40.30.170">
    <property type="match status" value="1"/>
</dbReference>